<dbReference type="InterPro" id="IPR011682">
    <property type="entry name" value="Glyco_hydro_38_C"/>
</dbReference>
<dbReference type="InterPro" id="IPR000602">
    <property type="entry name" value="Glyco_hydro_38_N"/>
</dbReference>
<dbReference type="EMBL" id="QSIF01000002">
    <property type="protein sequence ID" value="RHC76324.1"/>
    <property type="molecule type" value="Genomic_DNA"/>
</dbReference>
<comment type="similarity">
    <text evidence="1">Belongs to the glycosyl hydrolase 38 family.</text>
</comment>
<dbReference type="Pfam" id="PF17677">
    <property type="entry name" value="Glyco_hydro38C2"/>
    <property type="match status" value="1"/>
</dbReference>
<dbReference type="FunFam" id="1.20.1270.50:FF:000004">
    <property type="entry name" value="alpha-mannosidase 2C1 isoform X1"/>
    <property type="match status" value="1"/>
</dbReference>
<comment type="caution">
    <text evidence="7">The sequence shown here is derived from an EMBL/GenBank/DDBJ whole genome shotgun (WGS) entry which is preliminary data.</text>
</comment>
<gene>
    <name evidence="7" type="ORF">DW831_02670</name>
</gene>
<dbReference type="Pfam" id="PF01074">
    <property type="entry name" value="Glyco_hydro_38N"/>
    <property type="match status" value="1"/>
</dbReference>
<proteinExistence type="inferred from homology"/>
<dbReference type="SUPFAM" id="SSF74650">
    <property type="entry name" value="Galactose mutarotase-like"/>
    <property type="match status" value="1"/>
</dbReference>
<accession>A0A414BMB5</accession>
<evidence type="ECO:0000256" key="4">
    <source>
        <dbReference type="ARBA" id="ARBA00023295"/>
    </source>
</evidence>
<dbReference type="InterPro" id="IPR041147">
    <property type="entry name" value="GH38_C"/>
</dbReference>
<evidence type="ECO:0000259" key="6">
    <source>
        <dbReference type="PROSITE" id="PS50022"/>
    </source>
</evidence>
<dbReference type="AlphaFoldDB" id="A0A414BMB5"/>
<dbReference type="Pfam" id="PF00754">
    <property type="entry name" value="F5_F8_type_C"/>
    <property type="match status" value="1"/>
</dbReference>
<dbReference type="InterPro" id="IPR015341">
    <property type="entry name" value="Glyco_hydro_38_cen"/>
</dbReference>
<dbReference type="Proteomes" id="UP000284514">
    <property type="component" value="Unassembled WGS sequence"/>
</dbReference>
<reference evidence="7 8" key="1">
    <citation type="submission" date="2018-08" db="EMBL/GenBank/DDBJ databases">
        <title>A genome reference for cultivated species of the human gut microbiota.</title>
        <authorList>
            <person name="Zou Y."/>
            <person name="Xue W."/>
            <person name="Luo G."/>
        </authorList>
    </citation>
    <scope>NUCLEOTIDE SEQUENCE [LARGE SCALE GENOMIC DNA]</scope>
    <source>
        <strain evidence="7 8">AM34-25</strain>
    </source>
</reference>
<dbReference type="Gene3D" id="2.60.120.260">
    <property type="entry name" value="Galactose-binding domain-like"/>
    <property type="match status" value="1"/>
</dbReference>
<dbReference type="InterPro" id="IPR011013">
    <property type="entry name" value="Gal_mutarotase_sf_dom"/>
</dbReference>
<evidence type="ECO:0000256" key="1">
    <source>
        <dbReference type="ARBA" id="ARBA00009792"/>
    </source>
</evidence>
<protein>
    <submittedName>
        <fullName evidence="7">Alpha-mannosidase</fullName>
    </submittedName>
</protein>
<dbReference type="SUPFAM" id="SSF88713">
    <property type="entry name" value="Glycoside hydrolase/deacetylase"/>
    <property type="match status" value="1"/>
</dbReference>
<dbReference type="GO" id="GO:0046872">
    <property type="term" value="F:metal ion binding"/>
    <property type="evidence" value="ECO:0007669"/>
    <property type="project" value="UniProtKB-KW"/>
</dbReference>
<dbReference type="InterPro" id="IPR028995">
    <property type="entry name" value="Glyco_hydro_57/38_cen_sf"/>
</dbReference>
<dbReference type="Pfam" id="PF07748">
    <property type="entry name" value="Glyco_hydro_38C"/>
    <property type="match status" value="1"/>
</dbReference>
<feature type="domain" description="F5/8 type C" evidence="6">
    <location>
        <begin position="1060"/>
        <end position="1210"/>
    </location>
</feature>
<organism evidence="7 8">
    <name type="scientific">Bacteroides uniformis</name>
    <dbReference type="NCBI Taxonomy" id="820"/>
    <lineage>
        <taxon>Bacteria</taxon>
        <taxon>Pseudomonadati</taxon>
        <taxon>Bacteroidota</taxon>
        <taxon>Bacteroidia</taxon>
        <taxon>Bacteroidales</taxon>
        <taxon>Bacteroidaceae</taxon>
        <taxon>Bacteroides</taxon>
    </lineage>
</organism>
<dbReference type="InterPro" id="IPR037094">
    <property type="entry name" value="Glyco_hydro_38_cen_sf"/>
</dbReference>
<dbReference type="InterPro" id="IPR000421">
    <property type="entry name" value="FA58C"/>
</dbReference>
<evidence type="ECO:0000313" key="8">
    <source>
        <dbReference type="Proteomes" id="UP000284514"/>
    </source>
</evidence>
<dbReference type="SUPFAM" id="SSF49785">
    <property type="entry name" value="Galactose-binding domain-like"/>
    <property type="match status" value="1"/>
</dbReference>
<evidence type="ECO:0000256" key="5">
    <source>
        <dbReference type="SAM" id="SignalP"/>
    </source>
</evidence>
<dbReference type="SMART" id="SM00872">
    <property type="entry name" value="Alpha-mann_mid"/>
    <property type="match status" value="1"/>
</dbReference>
<dbReference type="CDD" id="cd10789">
    <property type="entry name" value="GH38N_AMII_ER_cytosolic"/>
    <property type="match status" value="1"/>
</dbReference>
<name>A0A414BMB5_BACUN</name>
<dbReference type="InterPro" id="IPR008979">
    <property type="entry name" value="Galactose-bd-like_sf"/>
</dbReference>
<dbReference type="GO" id="GO:0009313">
    <property type="term" value="P:oligosaccharide catabolic process"/>
    <property type="evidence" value="ECO:0007669"/>
    <property type="project" value="TreeGrafter"/>
</dbReference>
<dbReference type="Pfam" id="PF09261">
    <property type="entry name" value="Alpha-mann_mid"/>
    <property type="match status" value="1"/>
</dbReference>
<dbReference type="PANTHER" id="PTHR46017">
    <property type="entry name" value="ALPHA-MANNOSIDASE 2C1"/>
    <property type="match status" value="1"/>
</dbReference>
<dbReference type="Gene3D" id="2.70.98.30">
    <property type="entry name" value="Golgi alpha-mannosidase II, domain 4"/>
    <property type="match status" value="1"/>
</dbReference>
<dbReference type="Gene3D" id="2.60.40.1180">
    <property type="entry name" value="Golgi alpha-mannosidase II"/>
    <property type="match status" value="1"/>
</dbReference>
<evidence type="ECO:0000256" key="3">
    <source>
        <dbReference type="ARBA" id="ARBA00022801"/>
    </source>
</evidence>
<dbReference type="GO" id="GO:0030246">
    <property type="term" value="F:carbohydrate binding"/>
    <property type="evidence" value="ECO:0007669"/>
    <property type="project" value="InterPro"/>
</dbReference>
<dbReference type="Gene3D" id="2.60.40.2220">
    <property type="match status" value="1"/>
</dbReference>
<keyword evidence="3" id="KW-0378">Hydrolase</keyword>
<dbReference type="SUPFAM" id="SSF88688">
    <property type="entry name" value="Families 57/38 glycoside transferase middle domain"/>
    <property type="match status" value="1"/>
</dbReference>
<dbReference type="InterPro" id="IPR027291">
    <property type="entry name" value="Glyco_hydro_38_N_sf"/>
</dbReference>
<evidence type="ECO:0000256" key="2">
    <source>
        <dbReference type="ARBA" id="ARBA00022723"/>
    </source>
</evidence>
<sequence length="1210" mass="135096">MKMKRMLTGKARLIAGAMMLVVAGGQVSAQTVAPKKAKAYMVADAHLDTQWNWDIQTTIKEYVWNTLNQNLFLLNQYPDYIFNFEGGVKYAWMKEYYPREYELMKAFVKAGRWHVSGASWDATDTLVPSIESFIRNIMLGQEFYRKELGVESTDIFLPDCFGFGWTLPTVAAHCGLIGFSSQKLDWRNNPFYGKSKHPFTIGLWKGVDGASIMLAHGYDYGRRWNNEDLSKNKDLMELSKRTPLNTVYRYYGTGDVGGSPTIASVASVEKGINGDGPLKIISATSDQLFKDYQPYNAHSELSVFDGELLMDVHGTGCYTSQAAMKLYNRQNELLGDAAERASVAAALLGTAEYPGKSLTESWQRFIFHQFHDDLTGTSIPRAYEFSWNDELLSLKQFSGILTHAVESVAGKLDTRVKGTPVVLYNASGFKATDVVTMEVEASRFPKGVAVYNEQGKQVASQLVSYTDGKVRLLVEATVPANGYAVYDVRLSGEGKKVSVVEAASIENSLYKLTLNENGDITSLLDKKNNKELVKAGKAIRLALFTENESFEWPAWEILKKTVDATPISITEDVKMTLCENGALRKTLCVEKRHGDSFFRQYIHLYEGALAHRIDFTNEVDWQSTNALLKAEFPLNLNNEKATYDLGVGSVQRGNNILTAYEVYAQYWVDLTEANGSYGVSIMNDSKYGWDKPDNNTLRLTLLHTPKTKRNYAYQDRQDFGRHIFTYSLVGHAGALDVVQTRENAELLNQRIKAFATGKHRGELGKSYSLASSDNRNVLIKALKKAESSDEYVVRVYEAAGKRAQKASIVFADDLVAAVEADGTEKTIGKAAFSGNRLEVSVNPNSIKTYKVRFASNKKVQTVAESLPLAYDKKCFSWNEFKAAADFESGYSYAAELIPAEMNVHGVPFKLETREELNGMACKGNVLKLPVNHAYNRLYILAAAASDKDVKGIFRAGKSAQEIIVPSYTGFIGQWGHTGHTEGYLKDAEVAYVGTHRHSGEGDQPYEFTYMFKLAIDLPEKATEVVLPDNKDIVIFAATLTDVAAAPVCPVSELFRTANKCNDYQVESSVQRVNILKQDMVMGYSSYVNEKEKPAFMVDGDENTKWCAIAEMPHYIDFDLGSERSVNGWKLLNAAGENHSYVTSTCFLQGKSDKNGEWRTLDYVSGNSKNVLNRTLDKSENVRYLRLLVTQPMQSSTGKDARIYEMEVYAK</sequence>
<dbReference type="InterPro" id="IPR011330">
    <property type="entry name" value="Glyco_hydro/deAcase_b/a-brl"/>
</dbReference>
<evidence type="ECO:0000313" key="7">
    <source>
        <dbReference type="EMBL" id="RHC76324.1"/>
    </source>
</evidence>
<feature type="signal peptide" evidence="5">
    <location>
        <begin position="1"/>
        <end position="29"/>
    </location>
</feature>
<feature type="chain" id="PRO_5019432464" evidence="5">
    <location>
        <begin position="30"/>
        <end position="1210"/>
    </location>
</feature>
<dbReference type="GO" id="GO:0006013">
    <property type="term" value="P:mannose metabolic process"/>
    <property type="evidence" value="ECO:0007669"/>
    <property type="project" value="InterPro"/>
</dbReference>
<dbReference type="Gene3D" id="1.20.1270.50">
    <property type="entry name" value="Glycoside hydrolase family 38, central domain"/>
    <property type="match status" value="1"/>
</dbReference>
<keyword evidence="2" id="KW-0479">Metal-binding</keyword>
<dbReference type="Gene3D" id="3.20.110.10">
    <property type="entry name" value="Glycoside hydrolase 38, N terminal domain"/>
    <property type="match status" value="1"/>
</dbReference>
<dbReference type="GO" id="GO:0004559">
    <property type="term" value="F:alpha-mannosidase activity"/>
    <property type="evidence" value="ECO:0007669"/>
    <property type="project" value="InterPro"/>
</dbReference>
<dbReference type="InterPro" id="IPR013780">
    <property type="entry name" value="Glyco_hydro_b"/>
</dbReference>
<dbReference type="RefSeq" id="WP_117990585.1">
    <property type="nucleotide sequence ID" value="NZ_JBCHES010000003.1"/>
</dbReference>
<dbReference type="PROSITE" id="PS50022">
    <property type="entry name" value="FA58C_3"/>
    <property type="match status" value="1"/>
</dbReference>
<keyword evidence="4" id="KW-0326">Glycosidase</keyword>
<keyword evidence="5" id="KW-0732">Signal</keyword>
<dbReference type="PANTHER" id="PTHR46017:SF1">
    <property type="entry name" value="ALPHA-MANNOSIDASE 2C1"/>
    <property type="match status" value="1"/>
</dbReference>